<dbReference type="Pfam" id="PF00703">
    <property type="entry name" value="Glyco_hydro_2"/>
    <property type="match status" value="1"/>
</dbReference>
<keyword evidence="3" id="KW-0326">Glycosidase</keyword>
<dbReference type="InterPro" id="IPR013783">
    <property type="entry name" value="Ig-like_fold"/>
</dbReference>
<dbReference type="InterPro" id="IPR006102">
    <property type="entry name" value="Ig-like_GH2"/>
</dbReference>
<feature type="domain" description="Beta-mannosidase-like galactose-binding" evidence="8">
    <location>
        <begin position="165"/>
        <end position="237"/>
    </location>
</feature>
<organism evidence="9 10">
    <name type="scientific">Marinoscillum luteum</name>
    <dbReference type="NCBI Taxonomy" id="861051"/>
    <lineage>
        <taxon>Bacteria</taxon>
        <taxon>Pseudomonadati</taxon>
        <taxon>Bacteroidota</taxon>
        <taxon>Cytophagia</taxon>
        <taxon>Cytophagales</taxon>
        <taxon>Reichenbachiellaceae</taxon>
        <taxon>Marinoscillum</taxon>
    </lineage>
</organism>
<dbReference type="SUPFAM" id="SSF51445">
    <property type="entry name" value="(Trans)glycosidases"/>
    <property type="match status" value="1"/>
</dbReference>
<dbReference type="InterPro" id="IPR036156">
    <property type="entry name" value="Beta-gal/glucu_dom_sf"/>
</dbReference>
<protein>
    <submittedName>
        <fullName evidence="9">Beta-galactosidase GalB</fullName>
    </submittedName>
</protein>
<feature type="domain" description="Glycoside hydrolase family 2 immunoglobulin-like beta-sandwich" evidence="4">
    <location>
        <begin position="265"/>
        <end position="378"/>
    </location>
</feature>
<dbReference type="PANTHER" id="PTHR42732:SF1">
    <property type="entry name" value="BETA-MANNOSIDASE"/>
    <property type="match status" value="1"/>
</dbReference>
<name>A0ABW7NAR7_9BACT</name>
<dbReference type="Gene3D" id="2.60.40.10">
    <property type="entry name" value="Immunoglobulins"/>
    <property type="match status" value="3"/>
</dbReference>
<evidence type="ECO:0000256" key="2">
    <source>
        <dbReference type="ARBA" id="ARBA00022801"/>
    </source>
</evidence>
<dbReference type="InterPro" id="IPR023232">
    <property type="entry name" value="Glyco_hydro_2_AS"/>
</dbReference>
<evidence type="ECO:0000259" key="7">
    <source>
        <dbReference type="Pfam" id="PF18565"/>
    </source>
</evidence>
<dbReference type="Pfam" id="PF18565">
    <property type="entry name" value="Glyco_hydro2_C5"/>
    <property type="match status" value="1"/>
</dbReference>
<dbReference type="InterPro" id="IPR040605">
    <property type="entry name" value="Glyco_hydro2_dom5"/>
</dbReference>
<keyword evidence="2" id="KW-0378">Hydrolase</keyword>
<dbReference type="SUPFAM" id="SSF49303">
    <property type="entry name" value="beta-Galactosidase/glucuronidase domain"/>
    <property type="match status" value="1"/>
</dbReference>
<feature type="domain" description="DUF4982" evidence="6">
    <location>
        <begin position="727"/>
        <end position="785"/>
    </location>
</feature>
<gene>
    <name evidence="9" type="primary">galB</name>
    <name evidence="9" type="ORF">ACHKAR_14795</name>
</gene>
<dbReference type="InterPro" id="IPR054593">
    <property type="entry name" value="Beta-mannosidase-like_N2"/>
</dbReference>
<evidence type="ECO:0000259" key="5">
    <source>
        <dbReference type="Pfam" id="PF02836"/>
    </source>
</evidence>
<dbReference type="InterPro" id="IPR008979">
    <property type="entry name" value="Galactose-bd-like_sf"/>
</dbReference>
<sequence>MLKLPGYLVALILLSSISCKQEDTQNAARERISINDDWRFMKYQSSDESDSLIYDVRPEVTDTQDDKAADSKPTEAIEVSTNMAVLKPWILPTGNEFISDPSKKSVRPDGNPGGTYPLVQRDYDDHTWELIDLPHDWAIQGPFFEGWNTPVGGGMGRLPSPGVAWYRKTIEIPKEDEGKSIFLDVDGAMSYAMVWVNGHLAGGWPYGYSSWRINLTPYLEIGGDNQLAIRLDNPPNSSRWYPGGGIYRNVWLVKTDPIHVAHWGTFIKTNNVSSKSAEISLTVDISNNSDASHDVEVVTSIYALENGTSERSFVKKFDRKTLVLSPNARHSVESSVILENPKLWGPPPSQKPNLYLAVTQVIRDHKILDEYETQFGIRSIEFDANRGLIVNGEPVYIKGVNQHHDLGALGAAWNDRAAERQLEMLKELGCNAIRIAHNPPAPELLDMTDRMGFLVVDELYDCWERKKTPLDFHLIFPEWHEQDLRAMIRRDKNHPSVILWSTGNEVGEQYTDEAGARVAAKLRAIANDEDPTRPTSASFNYAKPDMPITAEVEVINLNYQGEGIRNAPAYAHLKGINTPPLYPKFHDKFPDKMIISSENSAALSSRGTYLFPVVDGISAPISDSVGGDPAQGYVSAYELHTANFGSSADKVFSSLDMHPYVAGGFVWSGWDYLGEPTPYYLSRSSYFGLIDLAGFKKDRFYLYQARWRPDFPMVHILPHWNWPDRIGKITPVHIFTSGDEVELFLNGKSLGRKKKKPFEYRLRWDDVIYEPGTLKAIAYKEGKEWSEDMIKTTGAPAKLKLMADRSVINSDGKDLAFITALILDENNLEIPNAAHSVSFTIEGPGNILATDNGDPTDLTSFSSPTRKTFSGKALAIIQSQKGQAVPIRITATSPGLDPYTLTIESAKDGPLKGVNK</sequence>
<evidence type="ECO:0000313" key="9">
    <source>
        <dbReference type="EMBL" id="MFH6984721.1"/>
    </source>
</evidence>
<dbReference type="PANTHER" id="PTHR42732">
    <property type="entry name" value="BETA-GALACTOSIDASE"/>
    <property type="match status" value="1"/>
</dbReference>
<dbReference type="Gene3D" id="2.60.120.260">
    <property type="entry name" value="Galactose-binding domain-like"/>
    <property type="match status" value="1"/>
</dbReference>
<dbReference type="Gene3D" id="3.20.20.80">
    <property type="entry name" value="Glycosidases"/>
    <property type="match status" value="1"/>
</dbReference>
<dbReference type="Proteomes" id="UP001610063">
    <property type="component" value="Unassembled WGS sequence"/>
</dbReference>
<reference evidence="9 10" key="1">
    <citation type="journal article" date="2013" name="Int. J. Syst. Evol. Microbiol.">
        <title>Marinoscillum luteum sp. nov., isolated from marine sediment.</title>
        <authorList>
            <person name="Cha I.T."/>
            <person name="Park S.J."/>
            <person name="Kim S.J."/>
            <person name="Kim J.G."/>
            <person name="Jung M.Y."/>
            <person name="Shin K.S."/>
            <person name="Kwon K.K."/>
            <person name="Yang S.H."/>
            <person name="Seo Y.S."/>
            <person name="Rhee S.K."/>
        </authorList>
    </citation>
    <scope>NUCLEOTIDE SEQUENCE [LARGE SCALE GENOMIC DNA]</scope>
    <source>
        <strain evidence="9 10">KCTC 23939</strain>
    </source>
</reference>
<dbReference type="InterPro" id="IPR017853">
    <property type="entry name" value="GH"/>
</dbReference>
<feature type="domain" description="Glycoside hydrolase family 2 catalytic" evidence="5">
    <location>
        <begin position="387"/>
        <end position="560"/>
    </location>
</feature>
<dbReference type="RefSeq" id="WP_395418143.1">
    <property type="nucleotide sequence ID" value="NZ_JBIPKE010000018.1"/>
</dbReference>
<dbReference type="InterPro" id="IPR051913">
    <property type="entry name" value="GH2_Domain-Containing"/>
</dbReference>
<dbReference type="InterPro" id="IPR032311">
    <property type="entry name" value="DUF4982"/>
</dbReference>
<evidence type="ECO:0000259" key="6">
    <source>
        <dbReference type="Pfam" id="PF16355"/>
    </source>
</evidence>
<comment type="similarity">
    <text evidence="1">Belongs to the glycosyl hydrolase 2 family.</text>
</comment>
<dbReference type="PROSITE" id="PS00608">
    <property type="entry name" value="GLYCOSYL_HYDROL_F2_2"/>
    <property type="match status" value="1"/>
</dbReference>
<keyword evidence="10" id="KW-1185">Reference proteome</keyword>
<dbReference type="PRINTS" id="PR00132">
    <property type="entry name" value="GLHYDRLASE2"/>
</dbReference>
<dbReference type="InterPro" id="IPR048229">
    <property type="entry name" value="GalB-like"/>
</dbReference>
<proteinExistence type="inferred from homology"/>
<dbReference type="NCBIfam" id="NF041463">
    <property type="entry name" value="GalB"/>
    <property type="match status" value="1"/>
</dbReference>
<dbReference type="PROSITE" id="PS51257">
    <property type="entry name" value="PROKAR_LIPOPROTEIN"/>
    <property type="match status" value="1"/>
</dbReference>
<dbReference type="InterPro" id="IPR006101">
    <property type="entry name" value="Glyco_hydro_2"/>
</dbReference>
<evidence type="ECO:0000256" key="3">
    <source>
        <dbReference type="ARBA" id="ARBA00023295"/>
    </source>
</evidence>
<accession>A0ABW7NAR7</accession>
<evidence type="ECO:0000259" key="4">
    <source>
        <dbReference type="Pfam" id="PF00703"/>
    </source>
</evidence>
<dbReference type="Pfam" id="PF02836">
    <property type="entry name" value="Glyco_hydro_2_C"/>
    <property type="match status" value="1"/>
</dbReference>
<comment type="caution">
    <text evidence="9">The sequence shown here is derived from an EMBL/GenBank/DDBJ whole genome shotgun (WGS) entry which is preliminary data.</text>
</comment>
<dbReference type="Pfam" id="PF22666">
    <property type="entry name" value="Glyco_hydro_2_N2"/>
    <property type="match status" value="1"/>
</dbReference>
<dbReference type="Pfam" id="PF16355">
    <property type="entry name" value="DUF4982"/>
    <property type="match status" value="1"/>
</dbReference>
<dbReference type="InterPro" id="IPR006103">
    <property type="entry name" value="Glyco_hydro_2_cat"/>
</dbReference>
<evidence type="ECO:0000256" key="1">
    <source>
        <dbReference type="ARBA" id="ARBA00007401"/>
    </source>
</evidence>
<feature type="domain" description="Glycoside hydrolase family 2" evidence="7">
    <location>
        <begin position="799"/>
        <end position="901"/>
    </location>
</feature>
<evidence type="ECO:0000259" key="8">
    <source>
        <dbReference type="Pfam" id="PF22666"/>
    </source>
</evidence>
<dbReference type="SUPFAM" id="SSF49785">
    <property type="entry name" value="Galactose-binding domain-like"/>
    <property type="match status" value="1"/>
</dbReference>
<dbReference type="EMBL" id="JBIPKE010000018">
    <property type="protein sequence ID" value="MFH6984721.1"/>
    <property type="molecule type" value="Genomic_DNA"/>
</dbReference>
<evidence type="ECO:0000313" key="10">
    <source>
        <dbReference type="Proteomes" id="UP001610063"/>
    </source>
</evidence>